<sequence length="220" mass="23035">MNRLLSELHRLYPPAPPGHTRTLLLELARPADWAALGPLWRGVQADLALPAPAIAVSGTDGLQLWFSLQQPVASARAGVFLAGLQARYLADVAPARLRLLTDGPLPPMPAQDATSGNWSAFIAPDLAPVFADTPWLDIPPGADGQADLLGRLAGIPPAAFDAALQALQPATLPVATAPRAPAAPAGGDVDPRQFLQRVLNDESAPLALRVDAARTLLLHP</sequence>
<gene>
    <name evidence="1" type="ORF">ACG0Z3_05440</name>
</gene>
<dbReference type="RefSeq" id="WP_394396036.1">
    <property type="nucleotide sequence ID" value="NZ_JBIGHW010000002.1"/>
</dbReference>
<reference evidence="1 2" key="1">
    <citation type="submission" date="2024-08" db="EMBL/GenBank/DDBJ databases">
        <authorList>
            <person name="Lu H."/>
        </authorList>
    </citation>
    <scope>NUCLEOTIDE SEQUENCE [LARGE SCALE GENOMIC DNA]</scope>
    <source>
        <strain evidence="1 2">LKC17W</strain>
    </source>
</reference>
<accession>A0ABW7FEH1</accession>
<keyword evidence="2" id="KW-1185">Reference proteome</keyword>
<dbReference type="EMBL" id="JBIGHW010000002">
    <property type="protein sequence ID" value="MFG6440121.1"/>
    <property type="molecule type" value="Genomic_DNA"/>
</dbReference>
<evidence type="ECO:0000313" key="1">
    <source>
        <dbReference type="EMBL" id="MFG6440121.1"/>
    </source>
</evidence>
<dbReference type="Proteomes" id="UP001606301">
    <property type="component" value="Unassembled WGS sequence"/>
</dbReference>
<proteinExistence type="predicted"/>
<evidence type="ECO:0000313" key="2">
    <source>
        <dbReference type="Proteomes" id="UP001606301"/>
    </source>
</evidence>
<comment type="caution">
    <text evidence="1">The sequence shown here is derived from an EMBL/GenBank/DDBJ whole genome shotgun (WGS) entry which is preliminary data.</text>
</comment>
<name>A0ABW7FEH1_9BURK</name>
<evidence type="ECO:0008006" key="3">
    <source>
        <dbReference type="Google" id="ProtNLM"/>
    </source>
</evidence>
<organism evidence="1 2">
    <name type="scientific">Pelomonas margarita</name>
    <dbReference type="NCBI Taxonomy" id="3299031"/>
    <lineage>
        <taxon>Bacteria</taxon>
        <taxon>Pseudomonadati</taxon>
        <taxon>Pseudomonadota</taxon>
        <taxon>Betaproteobacteria</taxon>
        <taxon>Burkholderiales</taxon>
        <taxon>Sphaerotilaceae</taxon>
        <taxon>Roseateles</taxon>
    </lineage>
</organism>
<protein>
    <recommendedName>
        <fullName evidence="3">DUF721 domain-containing protein</fullName>
    </recommendedName>
</protein>